<evidence type="ECO:0000256" key="2">
    <source>
        <dbReference type="ARBA" id="ARBA00023122"/>
    </source>
</evidence>
<dbReference type="PANTHER" id="PTHR13780">
    <property type="entry name" value="AMP-ACTIVATED PROTEIN KINASE, GAMMA REGULATORY SUBUNIT"/>
    <property type="match status" value="1"/>
</dbReference>
<dbReference type="AlphaFoldDB" id="A0A067TN21"/>
<dbReference type="OrthoDB" id="449052at2759"/>
<keyword evidence="7" id="KW-1185">Reference proteome</keyword>
<feature type="domain" description="CBS" evidence="5">
    <location>
        <begin position="222"/>
        <end position="281"/>
    </location>
</feature>
<organism evidence="6 7">
    <name type="scientific">Galerina marginata (strain CBS 339.88)</name>
    <dbReference type="NCBI Taxonomy" id="685588"/>
    <lineage>
        <taxon>Eukaryota</taxon>
        <taxon>Fungi</taxon>
        <taxon>Dikarya</taxon>
        <taxon>Basidiomycota</taxon>
        <taxon>Agaricomycotina</taxon>
        <taxon>Agaricomycetes</taxon>
        <taxon>Agaricomycetidae</taxon>
        <taxon>Agaricales</taxon>
        <taxon>Agaricineae</taxon>
        <taxon>Strophariaceae</taxon>
        <taxon>Galerina</taxon>
    </lineage>
</organism>
<dbReference type="Pfam" id="PF00571">
    <property type="entry name" value="CBS"/>
    <property type="match status" value="1"/>
</dbReference>
<reference evidence="7" key="1">
    <citation type="journal article" date="2014" name="Proc. Natl. Acad. Sci. U.S.A.">
        <title>Extensive sampling of basidiomycete genomes demonstrates inadequacy of the white-rot/brown-rot paradigm for wood decay fungi.</title>
        <authorList>
            <person name="Riley R."/>
            <person name="Salamov A.A."/>
            <person name="Brown D.W."/>
            <person name="Nagy L.G."/>
            <person name="Floudas D."/>
            <person name="Held B.W."/>
            <person name="Levasseur A."/>
            <person name="Lombard V."/>
            <person name="Morin E."/>
            <person name="Otillar R."/>
            <person name="Lindquist E.A."/>
            <person name="Sun H."/>
            <person name="LaButti K.M."/>
            <person name="Schmutz J."/>
            <person name="Jabbour D."/>
            <person name="Luo H."/>
            <person name="Baker S.E."/>
            <person name="Pisabarro A.G."/>
            <person name="Walton J.D."/>
            <person name="Blanchette R.A."/>
            <person name="Henrissat B."/>
            <person name="Martin F."/>
            <person name="Cullen D."/>
            <person name="Hibbett D.S."/>
            <person name="Grigoriev I.V."/>
        </authorList>
    </citation>
    <scope>NUCLEOTIDE SEQUENCE [LARGE SCALE GENOMIC DNA]</scope>
    <source>
        <strain evidence="7">CBS 339.88</strain>
    </source>
</reference>
<dbReference type="SMART" id="SM00116">
    <property type="entry name" value="CBS"/>
    <property type="match status" value="4"/>
</dbReference>
<dbReference type="GO" id="GO:0004865">
    <property type="term" value="F:protein serine/threonine phosphatase inhibitor activity"/>
    <property type="evidence" value="ECO:0007669"/>
    <property type="project" value="TreeGrafter"/>
</dbReference>
<evidence type="ECO:0000256" key="4">
    <source>
        <dbReference type="SAM" id="MobiDB-lite"/>
    </source>
</evidence>
<proteinExistence type="predicted"/>
<feature type="region of interest" description="Disordered" evidence="4">
    <location>
        <begin position="396"/>
        <end position="436"/>
    </location>
</feature>
<feature type="compositionally biased region" description="Low complexity" evidence="4">
    <location>
        <begin position="421"/>
        <end position="436"/>
    </location>
</feature>
<protein>
    <recommendedName>
        <fullName evidence="5">CBS domain-containing protein</fullName>
    </recommendedName>
</protein>
<dbReference type="PANTHER" id="PTHR13780:SF36">
    <property type="entry name" value="CBS DOMAIN-CONTAINING PROTEIN"/>
    <property type="match status" value="1"/>
</dbReference>
<dbReference type="InterPro" id="IPR050511">
    <property type="entry name" value="AMPK_gamma/SDS23_families"/>
</dbReference>
<evidence type="ECO:0000313" key="7">
    <source>
        <dbReference type="Proteomes" id="UP000027222"/>
    </source>
</evidence>
<evidence type="ECO:0000313" key="6">
    <source>
        <dbReference type="EMBL" id="KDR80353.1"/>
    </source>
</evidence>
<evidence type="ECO:0000256" key="1">
    <source>
        <dbReference type="ARBA" id="ARBA00022737"/>
    </source>
</evidence>
<dbReference type="Proteomes" id="UP000027222">
    <property type="component" value="Unassembled WGS sequence"/>
</dbReference>
<dbReference type="GO" id="GO:0042149">
    <property type="term" value="P:cellular response to glucose starvation"/>
    <property type="evidence" value="ECO:0007669"/>
    <property type="project" value="TreeGrafter"/>
</dbReference>
<sequence length="476" mass="51847">MSNNKRLSQSLTGSRKEASYVVQPMEGEVEEWVTTWRTVFARDLIDSRVVPIDAETTVEDACELLLTEDIPCLAVRARPSEPSSGEPYHGLFDFADVNAFLTLAATSHTFQPEDLRGNPRVNDIVSAAKAGRVPVHLVSNLSEKNQIEILPHNATLISLLEVFSRGTHRCLIQSSVNPREFIGMVSDRRLLSWFDLYAHETPSFHQYLSNPIQSLSLPSFNLNAAVVAATSSATILDAMKLMSEQGVSSIAVVDENTGSLLSAVSVTDIGKIVVPSQSNQILATPLHHFIAHIKESDGSTDGADKYPGLTFIVSMLVQLFPFLTIVSVYSVFPSSLLSYTIDKLLATNAHRVFVTKESGPASPTLSSTFQSNLTGIVSIVDILSLFARSAKIPNVDPTQMQRHRRASSTSSSVSDRDFFNRSRSSSRTSVRQSPNVIASSPSGISIIGSPVVIPVLDLGLQRKDSRRSVHKKDSIG</sequence>
<dbReference type="PROSITE" id="PS51371">
    <property type="entry name" value="CBS"/>
    <property type="match status" value="1"/>
</dbReference>
<name>A0A067TN21_GALM3</name>
<dbReference type="SUPFAM" id="SSF54631">
    <property type="entry name" value="CBS-domain pair"/>
    <property type="match status" value="2"/>
</dbReference>
<dbReference type="HOGENOM" id="CLU_037525_0_0_1"/>
<dbReference type="STRING" id="685588.A0A067TN21"/>
<keyword evidence="2 3" id="KW-0129">CBS domain</keyword>
<gene>
    <name evidence="6" type="ORF">GALMADRAFT_92701</name>
</gene>
<dbReference type="InterPro" id="IPR046342">
    <property type="entry name" value="CBS_dom_sf"/>
</dbReference>
<evidence type="ECO:0000259" key="5">
    <source>
        <dbReference type="PROSITE" id="PS51371"/>
    </source>
</evidence>
<dbReference type="InterPro" id="IPR000644">
    <property type="entry name" value="CBS_dom"/>
</dbReference>
<keyword evidence="1" id="KW-0677">Repeat</keyword>
<dbReference type="Gene3D" id="3.10.580.10">
    <property type="entry name" value="CBS-domain"/>
    <property type="match status" value="1"/>
</dbReference>
<dbReference type="EMBL" id="KL142372">
    <property type="protein sequence ID" value="KDR80353.1"/>
    <property type="molecule type" value="Genomic_DNA"/>
</dbReference>
<evidence type="ECO:0000256" key="3">
    <source>
        <dbReference type="PROSITE-ProRule" id="PRU00703"/>
    </source>
</evidence>
<accession>A0A067TN21</accession>